<dbReference type="InterPro" id="IPR000524">
    <property type="entry name" value="Tscrpt_reg_HTH_GntR"/>
</dbReference>
<dbReference type="Proteomes" id="UP001596037">
    <property type="component" value="Unassembled WGS sequence"/>
</dbReference>
<sequence>MSLPASPPARRRPRSLALDLVDAIGDRIRQARVAPGDKLPTEAEIMQEFGVSRTVVREAISKLQASGLVVTRHGIGTFVLGVGGTEGGAFRIAPEQVATLRDVIAVLELRAGVETEAAALAAQRRTPENLADMRAALDAFAAAIEAGQDAVAADFQFHLGVARATQNPHYVQLLTSLGIMIIPRARLDALEAAGEERRDYLRRVNGEHESIFDAIANQDADGARAAMRTHLANSRERRRRAGAAALAH</sequence>
<dbReference type="PANTHER" id="PTHR43537:SF5">
    <property type="entry name" value="UXU OPERON TRANSCRIPTIONAL REGULATOR"/>
    <property type="match status" value="1"/>
</dbReference>
<dbReference type="PANTHER" id="PTHR43537">
    <property type="entry name" value="TRANSCRIPTIONAL REGULATOR, GNTR FAMILY"/>
    <property type="match status" value="1"/>
</dbReference>
<accession>A0ABW0NIF5</accession>
<evidence type="ECO:0000256" key="2">
    <source>
        <dbReference type="ARBA" id="ARBA00023125"/>
    </source>
</evidence>
<evidence type="ECO:0000313" key="6">
    <source>
        <dbReference type="Proteomes" id="UP001596037"/>
    </source>
</evidence>
<dbReference type="CDD" id="cd07377">
    <property type="entry name" value="WHTH_GntR"/>
    <property type="match status" value="1"/>
</dbReference>
<gene>
    <name evidence="5" type="ORF">ACFPOE_17440</name>
</gene>
<keyword evidence="1" id="KW-0805">Transcription regulation</keyword>
<evidence type="ECO:0000256" key="3">
    <source>
        <dbReference type="ARBA" id="ARBA00023163"/>
    </source>
</evidence>
<name>A0ABW0NIF5_9BURK</name>
<dbReference type="Pfam" id="PF07729">
    <property type="entry name" value="FCD"/>
    <property type="match status" value="1"/>
</dbReference>
<dbReference type="SUPFAM" id="SSF48008">
    <property type="entry name" value="GntR ligand-binding domain-like"/>
    <property type="match status" value="1"/>
</dbReference>
<dbReference type="SUPFAM" id="SSF46785">
    <property type="entry name" value="Winged helix' DNA-binding domain"/>
    <property type="match status" value="1"/>
</dbReference>
<keyword evidence="3" id="KW-0804">Transcription</keyword>
<protein>
    <submittedName>
        <fullName evidence="5">FadR/GntR family transcriptional regulator</fullName>
    </submittedName>
</protein>
<reference evidence="6" key="1">
    <citation type="journal article" date="2019" name="Int. J. Syst. Evol. Microbiol.">
        <title>The Global Catalogue of Microorganisms (GCM) 10K type strain sequencing project: providing services to taxonomists for standard genome sequencing and annotation.</title>
        <authorList>
            <consortium name="The Broad Institute Genomics Platform"/>
            <consortium name="The Broad Institute Genome Sequencing Center for Infectious Disease"/>
            <person name="Wu L."/>
            <person name="Ma J."/>
        </authorList>
    </citation>
    <scope>NUCLEOTIDE SEQUENCE [LARGE SCALE GENOMIC DNA]</scope>
    <source>
        <strain evidence="6">CCUG 57401</strain>
    </source>
</reference>
<dbReference type="RefSeq" id="WP_376851560.1">
    <property type="nucleotide sequence ID" value="NZ_JBHSMF010000009.1"/>
</dbReference>
<dbReference type="InterPro" id="IPR036390">
    <property type="entry name" value="WH_DNA-bd_sf"/>
</dbReference>
<dbReference type="SMART" id="SM00345">
    <property type="entry name" value="HTH_GNTR"/>
    <property type="match status" value="1"/>
</dbReference>
<evidence type="ECO:0000256" key="1">
    <source>
        <dbReference type="ARBA" id="ARBA00023015"/>
    </source>
</evidence>
<dbReference type="InterPro" id="IPR036388">
    <property type="entry name" value="WH-like_DNA-bd_sf"/>
</dbReference>
<dbReference type="InterPro" id="IPR011711">
    <property type="entry name" value="GntR_C"/>
</dbReference>
<proteinExistence type="predicted"/>
<evidence type="ECO:0000259" key="4">
    <source>
        <dbReference type="PROSITE" id="PS50949"/>
    </source>
</evidence>
<dbReference type="Gene3D" id="1.20.120.530">
    <property type="entry name" value="GntR ligand-binding domain-like"/>
    <property type="match status" value="1"/>
</dbReference>
<dbReference type="SMART" id="SM00895">
    <property type="entry name" value="FCD"/>
    <property type="match status" value="1"/>
</dbReference>
<feature type="domain" description="HTH gntR-type" evidence="4">
    <location>
        <begin position="14"/>
        <end position="82"/>
    </location>
</feature>
<keyword evidence="2" id="KW-0238">DNA-binding</keyword>
<organism evidence="5 6">
    <name type="scientific">Caenimonas terrae</name>
    <dbReference type="NCBI Taxonomy" id="696074"/>
    <lineage>
        <taxon>Bacteria</taxon>
        <taxon>Pseudomonadati</taxon>
        <taxon>Pseudomonadota</taxon>
        <taxon>Betaproteobacteria</taxon>
        <taxon>Burkholderiales</taxon>
        <taxon>Comamonadaceae</taxon>
        <taxon>Caenimonas</taxon>
    </lineage>
</organism>
<comment type="caution">
    <text evidence="5">The sequence shown here is derived from an EMBL/GenBank/DDBJ whole genome shotgun (WGS) entry which is preliminary data.</text>
</comment>
<dbReference type="PROSITE" id="PS50949">
    <property type="entry name" value="HTH_GNTR"/>
    <property type="match status" value="1"/>
</dbReference>
<dbReference type="Pfam" id="PF00392">
    <property type="entry name" value="GntR"/>
    <property type="match status" value="1"/>
</dbReference>
<keyword evidence="6" id="KW-1185">Reference proteome</keyword>
<dbReference type="PRINTS" id="PR00035">
    <property type="entry name" value="HTHGNTR"/>
</dbReference>
<dbReference type="Gene3D" id="1.10.10.10">
    <property type="entry name" value="Winged helix-like DNA-binding domain superfamily/Winged helix DNA-binding domain"/>
    <property type="match status" value="1"/>
</dbReference>
<dbReference type="InterPro" id="IPR008920">
    <property type="entry name" value="TF_FadR/GntR_C"/>
</dbReference>
<evidence type="ECO:0000313" key="5">
    <source>
        <dbReference type="EMBL" id="MFC5499333.1"/>
    </source>
</evidence>
<dbReference type="EMBL" id="JBHSMF010000009">
    <property type="protein sequence ID" value="MFC5499333.1"/>
    <property type="molecule type" value="Genomic_DNA"/>
</dbReference>